<dbReference type="AlphaFoldDB" id="A0A0C3NPC8"/>
<dbReference type="Gene3D" id="2.40.50.100">
    <property type="match status" value="1"/>
</dbReference>
<dbReference type="Proteomes" id="UP000054217">
    <property type="component" value="Unassembled WGS sequence"/>
</dbReference>
<proteinExistence type="predicted"/>
<reference evidence="4" key="2">
    <citation type="submission" date="2015-01" db="EMBL/GenBank/DDBJ databases">
        <title>Evolutionary Origins and Diversification of the Mycorrhizal Mutualists.</title>
        <authorList>
            <consortium name="DOE Joint Genome Institute"/>
            <consortium name="Mycorrhizal Genomics Consortium"/>
            <person name="Kohler A."/>
            <person name="Kuo A."/>
            <person name="Nagy L.G."/>
            <person name="Floudas D."/>
            <person name="Copeland A."/>
            <person name="Barry K.W."/>
            <person name="Cichocki N."/>
            <person name="Veneault-Fourrey C."/>
            <person name="LaButti K."/>
            <person name="Lindquist E.A."/>
            <person name="Lipzen A."/>
            <person name="Lundell T."/>
            <person name="Morin E."/>
            <person name="Murat C."/>
            <person name="Riley R."/>
            <person name="Ohm R."/>
            <person name="Sun H."/>
            <person name="Tunlid A."/>
            <person name="Henrissat B."/>
            <person name="Grigoriev I.V."/>
            <person name="Hibbett D.S."/>
            <person name="Martin F."/>
        </authorList>
    </citation>
    <scope>NUCLEOTIDE SEQUENCE [LARGE SCALE GENOMIC DNA]</scope>
    <source>
        <strain evidence="4">Marx 270</strain>
    </source>
</reference>
<sequence>MKEQSAIQSFDPLCEVQSDKASVEIAPPYDGVVKQFLVDEEEVSAKETGQGELSHKSRSPVQKPIQTEGPHMASILPENVGNLHHYASSGPGC</sequence>
<evidence type="ECO:0000313" key="4">
    <source>
        <dbReference type="Proteomes" id="UP000054217"/>
    </source>
</evidence>
<organism evidence="3 4">
    <name type="scientific">Pisolithus tinctorius Marx 270</name>
    <dbReference type="NCBI Taxonomy" id="870435"/>
    <lineage>
        <taxon>Eukaryota</taxon>
        <taxon>Fungi</taxon>
        <taxon>Dikarya</taxon>
        <taxon>Basidiomycota</taxon>
        <taxon>Agaricomycotina</taxon>
        <taxon>Agaricomycetes</taxon>
        <taxon>Agaricomycetidae</taxon>
        <taxon>Boletales</taxon>
        <taxon>Sclerodermatineae</taxon>
        <taxon>Pisolithaceae</taxon>
        <taxon>Pisolithus</taxon>
    </lineage>
</organism>
<dbReference type="InParanoid" id="A0A0C3NPC8"/>
<dbReference type="OrthoDB" id="15567at2759"/>
<keyword evidence="4" id="KW-1185">Reference proteome</keyword>
<evidence type="ECO:0000259" key="2">
    <source>
        <dbReference type="Pfam" id="PF00364"/>
    </source>
</evidence>
<accession>A0A0C3NPC8</accession>
<dbReference type="EMBL" id="KN832029">
    <property type="protein sequence ID" value="KIN97425.1"/>
    <property type="molecule type" value="Genomic_DNA"/>
</dbReference>
<dbReference type="InterPro" id="IPR011053">
    <property type="entry name" value="Single_hybrid_motif"/>
</dbReference>
<dbReference type="HOGENOM" id="CLU_2400606_0_0_1"/>
<feature type="domain" description="Lipoyl-binding" evidence="2">
    <location>
        <begin position="5"/>
        <end position="43"/>
    </location>
</feature>
<protein>
    <recommendedName>
        <fullName evidence="2">Lipoyl-binding domain-containing protein</fullName>
    </recommendedName>
</protein>
<feature type="region of interest" description="Disordered" evidence="1">
    <location>
        <begin position="43"/>
        <end position="71"/>
    </location>
</feature>
<dbReference type="SUPFAM" id="SSF51230">
    <property type="entry name" value="Single hybrid motif"/>
    <property type="match status" value="1"/>
</dbReference>
<dbReference type="InterPro" id="IPR000089">
    <property type="entry name" value="Biotin_lipoyl"/>
</dbReference>
<name>A0A0C3NPC8_PISTI</name>
<dbReference type="Pfam" id="PF00364">
    <property type="entry name" value="Biotin_lipoyl"/>
    <property type="match status" value="1"/>
</dbReference>
<evidence type="ECO:0000256" key="1">
    <source>
        <dbReference type="SAM" id="MobiDB-lite"/>
    </source>
</evidence>
<gene>
    <name evidence="3" type="ORF">M404DRAFT_32290</name>
</gene>
<reference evidence="3 4" key="1">
    <citation type="submission" date="2014-04" db="EMBL/GenBank/DDBJ databases">
        <authorList>
            <consortium name="DOE Joint Genome Institute"/>
            <person name="Kuo A."/>
            <person name="Kohler A."/>
            <person name="Costa M.D."/>
            <person name="Nagy L.G."/>
            <person name="Floudas D."/>
            <person name="Copeland A."/>
            <person name="Barry K.W."/>
            <person name="Cichocki N."/>
            <person name="Veneault-Fourrey C."/>
            <person name="LaButti K."/>
            <person name="Lindquist E.A."/>
            <person name="Lipzen A."/>
            <person name="Lundell T."/>
            <person name="Morin E."/>
            <person name="Murat C."/>
            <person name="Sun H."/>
            <person name="Tunlid A."/>
            <person name="Henrissat B."/>
            <person name="Grigoriev I.V."/>
            <person name="Hibbett D.S."/>
            <person name="Martin F."/>
            <person name="Nordberg H.P."/>
            <person name="Cantor M.N."/>
            <person name="Hua S.X."/>
        </authorList>
    </citation>
    <scope>NUCLEOTIDE SEQUENCE [LARGE SCALE GENOMIC DNA]</scope>
    <source>
        <strain evidence="3 4">Marx 270</strain>
    </source>
</reference>
<evidence type="ECO:0000313" key="3">
    <source>
        <dbReference type="EMBL" id="KIN97425.1"/>
    </source>
</evidence>
<dbReference type="STRING" id="870435.A0A0C3NPC8"/>
<dbReference type="CDD" id="cd06849">
    <property type="entry name" value="lipoyl_domain"/>
    <property type="match status" value="1"/>
</dbReference>